<evidence type="ECO:0000256" key="4">
    <source>
        <dbReference type="ARBA" id="ARBA00022692"/>
    </source>
</evidence>
<sequence length="126" mass="14192">MFDVGFWELGLIALVALLVVGPERLPGLARTLGLWLGKGRRTINNIKEEIDREIKIDEIKKSAQVLQENVRNPVGQVMGESADDLRTLKQDTEKMMDDSKSEFEGKNKKNKKNSQEASPDKTHDNS</sequence>
<dbReference type="GO" id="GO:0016020">
    <property type="term" value="C:membrane"/>
    <property type="evidence" value="ECO:0007669"/>
    <property type="project" value="UniProtKB-SubCell"/>
</dbReference>
<evidence type="ECO:0000256" key="9">
    <source>
        <dbReference type="SAM" id="MobiDB-lite"/>
    </source>
</evidence>
<feature type="region of interest" description="Disordered" evidence="9">
    <location>
        <begin position="74"/>
        <end position="126"/>
    </location>
</feature>
<keyword evidence="2" id="KW-0813">Transport</keyword>
<proteinExistence type="inferred from homology"/>
<keyword evidence="7" id="KW-0811">Translocation</keyword>
<evidence type="ECO:0000256" key="8">
    <source>
        <dbReference type="ARBA" id="ARBA00023136"/>
    </source>
</evidence>
<evidence type="ECO:0000256" key="1">
    <source>
        <dbReference type="ARBA" id="ARBA00004167"/>
    </source>
</evidence>
<dbReference type="EMBL" id="UOFX01000044">
    <property type="protein sequence ID" value="VAX08918.1"/>
    <property type="molecule type" value="Genomic_DNA"/>
</dbReference>
<dbReference type="NCBIfam" id="TIGR01410">
    <property type="entry name" value="tatB"/>
    <property type="match status" value="1"/>
</dbReference>
<accession>A0A3B1BBY5</accession>
<dbReference type="GO" id="GO:0008320">
    <property type="term" value="F:protein transmembrane transporter activity"/>
    <property type="evidence" value="ECO:0007669"/>
    <property type="project" value="InterPro"/>
</dbReference>
<keyword evidence="4" id="KW-0812">Transmembrane</keyword>
<keyword evidence="6" id="KW-1133">Transmembrane helix</keyword>
<reference evidence="10" key="1">
    <citation type="submission" date="2018-06" db="EMBL/GenBank/DDBJ databases">
        <authorList>
            <person name="Zhirakovskaya E."/>
        </authorList>
    </citation>
    <scope>NUCLEOTIDE SEQUENCE</scope>
</reference>
<dbReference type="Pfam" id="PF02416">
    <property type="entry name" value="TatA_B_E"/>
    <property type="match status" value="1"/>
</dbReference>
<dbReference type="PRINTS" id="PR01506">
    <property type="entry name" value="TATBPROTEIN"/>
</dbReference>
<feature type="compositionally biased region" description="Basic and acidic residues" evidence="9">
    <location>
        <begin position="83"/>
        <end position="107"/>
    </location>
</feature>
<comment type="subcellular location">
    <subcellularLocation>
        <location evidence="1">Membrane</location>
        <topology evidence="1">Single-pass membrane protein</topology>
    </subcellularLocation>
</comment>
<organism evidence="10">
    <name type="scientific">hydrothermal vent metagenome</name>
    <dbReference type="NCBI Taxonomy" id="652676"/>
    <lineage>
        <taxon>unclassified sequences</taxon>
        <taxon>metagenomes</taxon>
        <taxon>ecological metagenomes</taxon>
    </lineage>
</organism>
<keyword evidence="8" id="KW-0472">Membrane</keyword>
<dbReference type="PANTHER" id="PTHR33162:SF1">
    <property type="entry name" value="SEC-INDEPENDENT PROTEIN TRANSLOCASE PROTEIN TATA, CHLOROPLASTIC"/>
    <property type="match status" value="1"/>
</dbReference>
<evidence type="ECO:0000256" key="7">
    <source>
        <dbReference type="ARBA" id="ARBA00023010"/>
    </source>
</evidence>
<gene>
    <name evidence="10" type="ORF">MNBD_GAMMA26-2173</name>
</gene>
<dbReference type="PANTHER" id="PTHR33162">
    <property type="entry name" value="SEC-INDEPENDENT PROTEIN TRANSLOCASE PROTEIN TATA, CHLOROPLASTIC"/>
    <property type="match status" value="1"/>
</dbReference>
<dbReference type="InterPro" id="IPR003369">
    <property type="entry name" value="TatA/B/E"/>
</dbReference>
<keyword evidence="3" id="KW-1003">Cell membrane</keyword>
<evidence type="ECO:0000256" key="2">
    <source>
        <dbReference type="ARBA" id="ARBA00022448"/>
    </source>
</evidence>
<evidence type="ECO:0000256" key="5">
    <source>
        <dbReference type="ARBA" id="ARBA00022927"/>
    </source>
</evidence>
<evidence type="ECO:0000256" key="6">
    <source>
        <dbReference type="ARBA" id="ARBA00022989"/>
    </source>
</evidence>
<dbReference type="AlphaFoldDB" id="A0A3B1BBY5"/>
<evidence type="ECO:0000256" key="3">
    <source>
        <dbReference type="ARBA" id="ARBA00022475"/>
    </source>
</evidence>
<name>A0A3B1BBY5_9ZZZZ</name>
<dbReference type="InterPro" id="IPR018448">
    <property type="entry name" value="TatB"/>
</dbReference>
<dbReference type="GO" id="GO:0043953">
    <property type="term" value="P:protein transport by the Tat complex"/>
    <property type="evidence" value="ECO:0007669"/>
    <property type="project" value="InterPro"/>
</dbReference>
<dbReference type="Gene3D" id="1.20.5.3310">
    <property type="match status" value="1"/>
</dbReference>
<keyword evidence="5" id="KW-0653">Protein transport</keyword>
<dbReference type="HAMAP" id="MF_00237">
    <property type="entry name" value="TatB"/>
    <property type="match status" value="1"/>
</dbReference>
<evidence type="ECO:0000313" key="10">
    <source>
        <dbReference type="EMBL" id="VAX08918.1"/>
    </source>
</evidence>
<protein>
    <submittedName>
        <fullName evidence="10">Twin-arginine translocation protein TatB</fullName>
    </submittedName>
</protein>